<organism evidence="2 3">
    <name type="scientific">Acaryochloris marina (strain MBIC 11017)</name>
    <dbReference type="NCBI Taxonomy" id="329726"/>
    <lineage>
        <taxon>Bacteria</taxon>
        <taxon>Bacillati</taxon>
        <taxon>Cyanobacteriota</taxon>
        <taxon>Cyanophyceae</taxon>
        <taxon>Acaryochloridales</taxon>
        <taxon>Acaryochloridaceae</taxon>
        <taxon>Acaryochloris</taxon>
    </lineage>
</organism>
<keyword evidence="2" id="KW-0614">Plasmid</keyword>
<proteinExistence type="predicted"/>
<feature type="domain" description="DUF4326" evidence="1">
    <location>
        <begin position="2"/>
        <end position="85"/>
    </location>
</feature>
<accession>A8ZKY2</accession>
<dbReference type="Pfam" id="PF14216">
    <property type="entry name" value="DUF4326"/>
    <property type="match status" value="1"/>
</dbReference>
<dbReference type="Proteomes" id="UP000000268">
    <property type="component" value="Plasmid pREB1"/>
</dbReference>
<evidence type="ECO:0000259" key="1">
    <source>
        <dbReference type="Pfam" id="PF14216"/>
    </source>
</evidence>
<protein>
    <recommendedName>
        <fullName evidence="1">DUF4326 domain-containing protein</fullName>
    </recommendedName>
</protein>
<gene>
    <name evidence="2" type="ordered locus">AM1_A0332</name>
</gene>
<dbReference type="AlphaFoldDB" id="A8ZKY2"/>
<evidence type="ECO:0000313" key="2">
    <source>
        <dbReference type="EMBL" id="ABW31450.1"/>
    </source>
</evidence>
<dbReference type="InterPro" id="IPR025475">
    <property type="entry name" value="DUF4326"/>
</dbReference>
<keyword evidence="3" id="KW-1185">Reference proteome</keyword>
<dbReference type="EMBL" id="CP000838">
    <property type="protein sequence ID" value="ABW31450.1"/>
    <property type="molecule type" value="Genomic_DNA"/>
</dbReference>
<geneLocation type="plasmid" evidence="2 3">
    <name>pREB1</name>
</geneLocation>
<sequence>MFQESERMAVIAAFREYLHEVANLGANPIDVVPDLADKYNVQVSGMWKRPSRPQVMVELAKLEAMLEVKLLCWCAPLACHGDVIKSYLVWKHPEPQQLELS</sequence>
<name>A8ZKY2_ACAM1</name>
<evidence type="ECO:0000313" key="3">
    <source>
        <dbReference type="Proteomes" id="UP000000268"/>
    </source>
</evidence>
<reference evidence="2 3" key="1">
    <citation type="journal article" date="2008" name="Proc. Natl. Acad. Sci. U.S.A.">
        <title>Niche adaptation and genome expansion in the chlorophyll d-producing cyanobacterium Acaryochloris marina.</title>
        <authorList>
            <person name="Swingley W.D."/>
            <person name="Chen M."/>
            <person name="Cheung P.C."/>
            <person name="Conrad A.L."/>
            <person name="Dejesa L.C."/>
            <person name="Hao J."/>
            <person name="Honchak B.M."/>
            <person name="Karbach L.E."/>
            <person name="Kurdoglu A."/>
            <person name="Lahiri S."/>
            <person name="Mastrian S.D."/>
            <person name="Miyashita H."/>
            <person name="Page L."/>
            <person name="Ramakrishna P."/>
            <person name="Satoh S."/>
            <person name="Sattley W.M."/>
            <person name="Shimada Y."/>
            <person name="Taylor H.L."/>
            <person name="Tomo T."/>
            <person name="Tsuchiya T."/>
            <person name="Wang Z.T."/>
            <person name="Raymond J."/>
            <person name="Mimuro M."/>
            <person name="Blankenship R.E."/>
            <person name="Touchman J.W."/>
        </authorList>
    </citation>
    <scope>NUCLEOTIDE SEQUENCE [LARGE SCALE GENOMIC DNA]</scope>
    <source>
        <strain evidence="3">MBIC 11017</strain>
        <plasmid evidence="3">Plasmid pREB1</plasmid>
    </source>
</reference>
<dbReference type="HOGENOM" id="CLU_155022_0_0_3"/>
<dbReference type="KEGG" id="amr:AM1_A0332"/>